<keyword evidence="3" id="KW-1185">Reference proteome</keyword>
<dbReference type="AlphaFoldDB" id="A0A5N6DBB5"/>
<evidence type="ECO:0000256" key="1">
    <source>
        <dbReference type="SAM" id="Phobius"/>
    </source>
</evidence>
<dbReference type="VEuPathDB" id="FungiDB:BDV34DRAFT_157196"/>
<proteinExistence type="predicted"/>
<protein>
    <submittedName>
        <fullName evidence="2">Uncharacterized protein</fullName>
    </submittedName>
</protein>
<gene>
    <name evidence="2" type="ORF">BDV34DRAFT_157196</name>
</gene>
<accession>A0A5N6DBB5</accession>
<sequence>MEEQMHSHPLVRQSVPDKSDIPLSQPFFLSGRVSFQRTITFCISLVGNSPEILAFLVYFILIFFFPYFIFFSV</sequence>
<organism evidence="2 3">
    <name type="scientific">Aspergillus parasiticus</name>
    <dbReference type="NCBI Taxonomy" id="5067"/>
    <lineage>
        <taxon>Eukaryota</taxon>
        <taxon>Fungi</taxon>
        <taxon>Dikarya</taxon>
        <taxon>Ascomycota</taxon>
        <taxon>Pezizomycotina</taxon>
        <taxon>Eurotiomycetes</taxon>
        <taxon>Eurotiomycetidae</taxon>
        <taxon>Eurotiales</taxon>
        <taxon>Aspergillaceae</taxon>
        <taxon>Aspergillus</taxon>
        <taxon>Aspergillus subgen. Circumdati</taxon>
    </lineage>
</organism>
<reference evidence="2 3" key="1">
    <citation type="submission" date="2019-04" db="EMBL/GenBank/DDBJ databases">
        <title>Fungal friends and foes A comparative genomics study of 23 Aspergillus species from section Flavi.</title>
        <authorList>
            <consortium name="DOE Joint Genome Institute"/>
            <person name="Kjaerbolling I."/>
            <person name="Vesth T.C."/>
            <person name="Frisvad J.C."/>
            <person name="Nybo J.L."/>
            <person name="Theobald S."/>
            <person name="Kildgaard S."/>
            <person name="Petersen T.I."/>
            <person name="Kuo A."/>
            <person name="Sato A."/>
            <person name="Lyhne E.K."/>
            <person name="Kogle M.E."/>
            <person name="Wiebenga A."/>
            <person name="Kun R.S."/>
            <person name="Lubbers R.J."/>
            <person name="Makela M.R."/>
            <person name="Barry K."/>
            <person name="Chovatia M."/>
            <person name="Clum A."/>
            <person name="Daum C."/>
            <person name="Haridas S."/>
            <person name="He G."/>
            <person name="LaButti K."/>
            <person name="Lipzen A."/>
            <person name="Mondo S."/>
            <person name="Pangilinan J."/>
            <person name="Riley R."/>
            <person name="Salamov A."/>
            <person name="Simmons B.A."/>
            <person name="Magnuson J.K."/>
            <person name="Henrissat B."/>
            <person name="Mortensen U.H."/>
            <person name="Larsen T.O."/>
            <person name="De vries R.P."/>
            <person name="Grigoriev I.V."/>
            <person name="Machida M."/>
            <person name="Baker S.E."/>
            <person name="Andersen M.R."/>
        </authorList>
    </citation>
    <scope>NUCLEOTIDE SEQUENCE [LARGE SCALE GENOMIC DNA]</scope>
    <source>
        <strain evidence="2 3">CBS 117618</strain>
    </source>
</reference>
<evidence type="ECO:0000313" key="3">
    <source>
        <dbReference type="Proteomes" id="UP000326532"/>
    </source>
</evidence>
<keyword evidence="1" id="KW-0472">Membrane</keyword>
<evidence type="ECO:0000313" key="2">
    <source>
        <dbReference type="EMBL" id="KAB8202317.1"/>
    </source>
</evidence>
<keyword evidence="1" id="KW-0812">Transmembrane</keyword>
<keyword evidence="1" id="KW-1133">Transmembrane helix</keyword>
<name>A0A5N6DBB5_ASPPA</name>
<dbReference type="Proteomes" id="UP000326532">
    <property type="component" value="Unassembled WGS sequence"/>
</dbReference>
<feature type="transmembrane region" description="Helical" evidence="1">
    <location>
        <begin position="52"/>
        <end position="71"/>
    </location>
</feature>
<dbReference type="EMBL" id="ML735006">
    <property type="protein sequence ID" value="KAB8202317.1"/>
    <property type="molecule type" value="Genomic_DNA"/>
</dbReference>